<dbReference type="AlphaFoldDB" id="A0A8J5TIN5"/>
<keyword evidence="3" id="KW-1185">Reference proteome</keyword>
<proteinExistence type="predicted"/>
<evidence type="ECO:0000313" key="3">
    <source>
        <dbReference type="Proteomes" id="UP000747542"/>
    </source>
</evidence>
<comment type="caution">
    <text evidence="2">The sequence shown here is derived from an EMBL/GenBank/DDBJ whole genome shotgun (WGS) entry which is preliminary data.</text>
</comment>
<feature type="region of interest" description="Disordered" evidence="1">
    <location>
        <begin position="1"/>
        <end position="20"/>
    </location>
</feature>
<gene>
    <name evidence="2" type="ORF">Hamer_G001200</name>
</gene>
<organism evidence="2 3">
    <name type="scientific">Homarus americanus</name>
    <name type="common">American lobster</name>
    <dbReference type="NCBI Taxonomy" id="6706"/>
    <lineage>
        <taxon>Eukaryota</taxon>
        <taxon>Metazoa</taxon>
        <taxon>Ecdysozoa</taxon>
        <taxon>Arthropoda</taxon>
        <taxon>Crustacea</taxon>
        <taxon>Multicrustacea</taxon>
        <taxon>Malacostraca</taxon>
        <taxon>Eumalacostraca</taxon>
        <taxon>Eucarida</taxon>
        <taxon>Decapoda</taxon>
        <taxon>Pleocyemata</taxon>
        <taxon>Astacidea</taxon>
        <taxon>Nephropoidea</taxon>
        <taxon>Nephropidae</taxon>
        <taxon>Homarus</taxon>
    </lineage>
</organism>
<reference evidence="2" key="1">
    <citation type="journal article" date="2021" name="Sci. Adv.">
        <title>The American lobster genome reveals insights on longevity, neural, and immune adaptations.</title>
        <authorList>
            <person name="Polinski J.M."/>
            <person name="Zimin A.V."/>
            <person name="Clark K.F."/>
            <person name="Kohn A.B."/>
            <person name="Sadowski N."/>
            <person name="Timp W."/>
            <person name="Ptitsyn A."/>
            <person name="Khanna P."/>
            <person name="Romanova D.Y."/>
            <person name="Williams P."/>
            <person name="Greenwood S.J."/>
            <person name="Moroz L.L."/>
            <person name="Walt D.R."/>
            <person name="Bodnar A.G."/>
        </authorList>
    </citation>
    <scope>NUCLEOTIDE SEQUENCE</scope>
    <source>
        <strain evidence="2">GMGI-L3</strain>
    </source>
</reference>
<sequence>MDRGGGGEGGEEEKKEEEAEVKNMFEVEEAATSLRRKHSTRGWVPATPRRHQTLLVFTLEKVSFQQLLL</sequence>
<dbReference type="Proteomes" id="UP000747542">
    <property type="component" value="Unassembled WGS sequence"/>
</dbReference>
<name>A0A8J5TIN5_HOMAM</name>
<evidence type="ECO:0000313" key="2">
    <source>
        <dbReference type="EMBL" id="KAG7175185.1"/>
    </source>
</evidence>
<accession>A0A8J5TIN5</accession>
<evidence type="ECO:0000256" key="1">
    <source>
        <dbReference type="SAM" id="MobiDB-lite"/>
    </source>
</evidence>
<dbReference type="EMBL" id="JAHLQT010006108">
    <property type="protein sequence ID" value="KAG7175185.1"/>
    <property type="molecule type" value="Genomic_DNA"/>
</dbReference>
<protein>
    <submittedName>
        <fullName evidence="2">Uncharacterized protein</fullName>
    </submittedName>
</protein>